<dbReference type="Proteomes" id="UP000724584">
    <property type="component" value="Unassembled WGS sequence"/>
</dbReference>
<sequence>MPWPETHQIPLTFRTEKCQHENTECKIRSIQTYPGICIIVAPCHHIPMHSSACATSSFLGHIIQAGFLRKRRWNRKQGRLFRTQGRLDLVLGCGGVLFNGLFYICRVLFPFLPLGLSVFDEEVGPVLCAVVVLRVHWEIPKDGEESTHILCRGRREVGGEWTYAKLSVLTDYRTTCGSLESVCLCGRLEKRTVRR</sequence>
<reference evidence="1 2" key="1">
    <citation type="journal article" date="2021" name="Nat. Commun.">
        <title>Genetic determinants of endophytism in the Arabidopsis root mycobiome.</title>
        <authorList>
            <person name="Mesny F."/>
            <person name="Miyauchi S."/>
            <person name="Thiergart T."/>
            <person name="Pickel B."/>
            <person name="Atanasova L."/>
            <person name="Karlsson M."/>
            <person name="Huettel B."/>
            <person name="Barry K.W."/>
            <person name="Haridas S."/>
            <person name="Chen C."/>
            <person name="Bauer D."/>
            <person name="Andreopoulos W."/>
            <person name="Pangilinan J."/>
            <person name="LaButti K."/>
            <person name="Riley R."/>
            <person name="Lipzen A."/>
            <person name="Clum A."/>
            <person name="Drula E."/>
            <person name="Henrissat B."/>
            <person name="Kohler A."/>
            <person name="Grigoriev I.V."/>
            <person name="Martin F.M."/>
            <person name="Hacquard S."/>
        </authorList>
    </citation>
    <scope>NUCLEOTIDE SEQUENCE [LARGE SCALE GENOMIC DNA]</scope>
    <source>
        <strain evidence="1 2">MPI-SDFR-AT-0079</strain>
    </source>
</reference>
<evidence type="ECO:0000313" key="2">
    <source>
        <dbReference type="Proteomes" id="UP000724584"/>
    </source>
</evidence>
<keyword evidence="2" id="KW-1185">Reference proteome</keyword>
<protein>
    <submittedName>
        <fullName evidence="1">Uncharacterized protein</fullName>
    </submittedName>
</protein>
<organism evidence="1 2">
    <name type="scientific">Chaetomium tenue</name>
    <dbReference type="NCBI Taxonomy" id="1854479"/>
    <lineage>
        <taxon>Eukaryota</taxon>
        <taxon>Fungi</taxon>
        <taxon>Dikarya</taxon>
        <taxon>Ascomycota</taxon>
        <taxon>Pezizomycotina</taxon>
        <taxon>Sordariomycetes</taxon>
        <taxon>Sordariomycetidae</taxon>
        <taxon>Sordariales</taxon>
        <taxon>Chaetomiaceae</taxon>
        <taxon>Chaetomium</taxon>
    </lineage>
</organism>
<proteinExistence type="predicted"/>
<accession>A0ACB7P2Z1</accession>
<comment type="caution">
    <text evidence="1">The sequence shown here is derived from an EMBL/GenBank/DDBJ whole genome shotgun (WGS) entry which is preliminary data.</text>
</comment>
<evidence type="ECO:0000313" key="1">
    <source>
        <dbReference type="EMBL" id="KAH6628287.1"/>
    </source>
</evidence>
<dbReference type="EMBL" id="JAGIZQ010000005">
    <property type="protein sequence ID" value="KAH6628287.1"/>
    <property type="molecule type" value="Genomic_DNA"/>
</dbReference>
<name>A0ACB7P2Z1_9PEZI</name>
<gene>
    <name evidence="1" type="ORF">F5144DRAFT_303441</name>
</gene>